<keyword evidence="8 16" id="KW-0812">Transmembrane</keyword>
<feature type="transmembrane region" description="Helical" evidence="19">
    <location>
        <begin position="282"/>
        <end position="305"/>
    </location>
</feature>
<feature type="domain" description="TLC" evidence="20">
    <location>
        <begin position="144"/>
        <end position="358"/>
    </location>
</feature>
<evidence type="ECO:0008006" key="24">
    <source>
        <dbReference type="Google" id="ProtNLM"/>
    </source>
</evidence>
<dbReference type="InterPro" id="IPR029034">
    <property type="entry name" value="Cystine-knot_cytokine"/>
</dbReference>
<dbReference type="SMART" id="SM00204">
    <property type="entry name" value="TGFB"/>
    <property type="match status" value="1"/>
</dbReference>
<evidence type="ECO:0000259" key="21">
    <source>
        <dbReference type="PROSITE" id="PS51362"/>
    </source>
</evidence>
<evidence type="ECO:0000256" key="7">
    <source>
        <dbReference type="ARBA" id="ARBA00022525"/>
    </source>
</evidence>
<dbReference type="PANTHER" id="PTHR12560">
    <property type="entry name" value="LONGEVITY ASSURANCE FACTOR 1 LAG1"/>
    <property type="match status" value="1"/>
</dbReference>
<evidence type="ECO:0000256" key="10">
    <source>
        <dbReference type="ARBA" id="ARBA00022989"/>
    </source>
</evidence>
<organism evidence="22 23">
    <name type="scientific">Monodon monoceros</name>
    <name type="common">Narwhal</name>
    <name type="synonym">Ceratodon monodon</name>
    <dbReference type="NCBI Taxonomy" id="40151"/>
    <lineage>
        <taxon>Eukaryota</taxon>
        <taxon>Metazoa</taxon>
        <taxon>Chordata</taxon>
        <taxon>Craniata</taxon>
        <taxon>Vertebrata</taxon>
        <taxon>Euteleostomi</taxon>
        <taxon>Mammalia</taxon>
        <taxon>Eutheria</taxon>
        <taxon>Laurasiatheria</taxon>
        <taxon>Artiodactyla</taxon>
        <taxon>Whippomorpha</taxon>
        <taxon>Cetacea</taxon>
        <taxon>Odontoceti</taxon>
        <taxon>Monodontidae</taxon>
        <taxon>Monodon</taxon>
    </lineage>
</organism>
<feature type="compositionally biased region" description="Basic and acidic residues" evidence="18">
    <location>
        <begin position="435"/>
        <end position="458"/>
    </location>
</feature>
<dbReference type="GO" id="GO:0050291">
    <property type="term" value="F:sphingosine N-acyltransferase activity"/>
    <property type="evidence" value="ECO:0007669"/>
    <property type="project" value="InterPro"/>
</dbReference>
<keyword evidence="13" id="KW-1015">Disulfide bond</keyword>
<feature type="domain" description="TGF-beta family profile" evidence="21">
    <location>
        <begin position="708"/>
        <end position="831"/>
    </location>
</feature>
<dbReference type="SMART" id="SM00724">
    <property type="entry name" value="TLC"/>
    <property type="match status" value="1"/>
</dbReference>
<evidence type="ECO:0000256" key="12">
    <source>
        <dbReference type="ARBA" id="ARBA00023136"/>
    </source>
</evidence>
<comment type="pathway">
    <text evidence="4">Sphingolipid metabolism.</text>
</comment>
<dbReference type="AlphaFoldDB" id="A0A4U1FJI5"/>
<dbReference type="Pfam" id="PF03798">
    <property type="entry name" value="TRAM_LAG1_CLN8"/>
    <property type="match status" value="1"/>
</dbReference>
<evidence type="ECO:0000256" key="17">
    <source>
        <dbReference type="RuleBase" id="RU000354"/>
    </source>
</evidence>
<dbReference type="InterPro" id="IPR001839">
    <property type="entry name" value="TGF-b_C"/>
</dbReference>
<reference evidence="23" key="1">
    <citation type="journal article" date="2019" name="IScience">
        <title>Narwhal Genome Reveals Long-Term Low Genetic Diversity despite Current Large Abundance Size.</title>
        <authorList>
            <person name="Westbury M.V."/>
            <person name="Petersen B."/>
            <person name="Garde E."/>
            <person name="Heide-Jorgensen M.P."/>
            <person name="Lorenzen E.D."/>
        </authorList>
    </citation>
    <scope>NUCLEOTIDE SEQUENCE [LARGE SCALE GENOMIC DNA]</scope>
</reference>
<feature type="compositionally biased region" description="Low complexity" evidence="18">
    <location>
        <begin position="15"/>
        <end position="40"/>
    </location>
</feature>
<evidence type="ECO:0000256" key="3">
    <source>
        <dbReference type="ARBA" id="ARBA00004760"/>
    </source>
</evidence>
<comment type="catalytic activity">
    <reaction evidence="15">
        <text>sphinganine + octadecanoyl-CoA = N-(octadecanoyl)-sphinganine + CoA + H(+)</text>
        <dbReference type="Rhea" id="RHEA:36547"/>
        <dbReference type="ChEBI" id="CHEBI:15378"/>
        <dbReference type="ChEBI" id="CHEBI:57287"/>
        <dbReference type="ChEBI" id="CHEBI:57394"/>
        <dbReference type="ChEBI" id="CHEBI:57817"/>
        <dbReference type="ChEBI" id="CHEBI:67033"/>
    </reaction>
    <physiologicalReaction direction="left-to-right" evidence="15">
        <dbReference type="Rhea" id="RHEA:36548"/>
    </physiologicalReaction>
</comment>
<dbReference type="SUPFAM" id="SSF57501">
    <property type="entry name" value="Cystine-knot cytokines"/>
    <property type="match status" value="1"/>
</dbReference>
<dbReference type="PROSITE" id="PS51362">
    <property type="entry name" value="TGF_BETA_2"/>
    <property type="match status" value="1"/>
</dbReference>
<dbReference type="InterPro" id="IPR017948">
    <property type="entry name" value="TGFb_CS"/>
</dbReference>
<feature type="transmembrane region" description="Helical" evidence="19">
    <location>
        <begin position="150"/>
        <end position="168"/>
    </location>
</feature>
<accession>A0A4U1FJI5</accession>
<protein>
    <recommendedName>
        <fullName evidence="24">TGF-beta family profile domain-containing protein</fullName>
    </recommendedName>
</protein>
<evidence type="ECO:0000256" key="2">
    <source>
        <dbReference type="ARBA" id="ARBA00004613"/>
    </source>
</evidence>
<name>A0A4U1FJI5_MONMO</name>
<keyword evidence="11 17" id="KW-0339">Growth factor</keyword>
<dbReference type="GO" id="GO:0046513">
    <property type="term" value="P:ceramide biosynthetic process"/>
    <property type="evidence" value="ECO:0007669"/>
    <property type="project" value="InterPro"/>
</dbReference>
<evidence type="ECO:0000256" key="1">
    <source>
        <dbReference type="ARBA" id="ARBA00004141"/>
    </source>
</evidence>
<evidence type="ECO:0000256" key="13">
    <source>
        <dbReference type="ARBA" id="ARBA00023157"/>
    </source>
</evidence>
<evidence type="ECO:0000256" key="4">
    <source>
        <dbReference type="ARBA" id="ARBA00004991"/>
    </source>
</evidence>
<evidence type="ECO:0000256" key="18">
    <source>
        <dbReference type="SAM" id="MobiDB-lite"/>
    </source>
</evidence>
<dbReference type="PROSITE" id="PS50922">
    <property type="entry name" value="TLC"/>
    <property type="match status" value="1"/>
</dbReference>
<dbReference type="GO" id="GO:0005576">
    <property type="term" value="C:extracellular region"/>
    <property type="evidence" value="ECO:0007669"/>
    <property type="project" value="UniProtKB-SubCell"/>
</dbReference>
<comment type="subcellular location">
    <subcellularLocation>
        <location evidence="1">Membrane</location>
        <topology evidence="1">Multi-pass membrane protein</topology>
    </subcellularLocation>
    <subcellularLocation>
        <location evidence="2">Secreted</location>
    </subcellularLocation>
</comment>
<feature type="transmembrane region" description="Helical" evidence="19">
    <location>
        <begin position="325"/>
        <end position="354"/>
    </location>
</feature>
<evidence type="ECO:0000256" key="6">
    <source>
        <dbReference type="ARBA" id="ARBA00022516"/>
    </source>
</evidence>
<dbReference type="Proteomes" id="UP000308365">
    <property type="component" value="Unassembled WGS sequence"/>
</dbReference>
<dbReference type="PANTHER" id="PTHR12560:SF58">
    <property type="entry name" value="CERAMIDE SYNTHASE 1"/>
    <property type="match status" value="1"/>
</dbReference>
<keyword evidence="7" id="KW-0964">Secreted</keyword>
<proteinExistence type="inferred from homology"/>
<evidence type="ECO:0000313" key="22">
    <source>
        <dbReference type="EMBL" id="TKC50075.1"/>
    </source>
</evidence>
<keyword evidence="12 16" id="KW-0472">Membrane</keyword>
<evidence type="ECO:0000313" key="23">
    <source>
        <dbReference type="Proteomes" id="UP000308365"/>
    </source>
</evidence>
<evidence type="ECO:0000256" key="16">
    <source>
        <dbReference type="PROSITE-ProRule" id="PRU00205"/>
    </source>
</evidence>
<keyword evidence="14" id="KW-0325">Glycoprotein</keyword>
<keyword evidence="6" id="KW-0443">Lipid metabolism</keyword>
<feature type="region of interest" description="Disordered" evidence="18">
    <location>
        <begin position="1"/>
        <end position="40"/>
    </location>
</feature>
<dbReference type="Pfam" id="PF00019">
    <property type="entry name" value="TGF_beta"/>
    <property type="match status" value="1"/>
</dbReference>
<evidence type="ECO:0000256" key="15">
    <source>
        <dbReference type="ARBA" id="ARBA00049036"/>
    </source>
</evidence>
<keyword evidence="6" id="KW-0444">Lipid biosynthesis</keyword>
<dbReference type="InterPro" id="IPR006634">
    <property type="entry name" value="TLC-dom"/>
</dbReference>
<dbReference type="InterPro" id="IPR016439">
    <property type="entry name" value="Lag1/Lac1-like"/>
</dbReference>
<evidence type="ECO:0000256" key="19">
    <source>
        <dbReference type="SAM" id="Phobius"/>
    </source>
</evidence>
<comment type="caution">
    <text evidence="22">The sequence shown here is derived from an EMBL/GenBank/DDBJ whole genome shotgun (WGS) entry which is preliminary data.</text>
</comment>
<feature type="transmembrane region" description="Helical" evidence="19">
    <location>
        <begin position="224"/>
        <end position="243"/>
    </location>
</feature>
<gene>
    <name evidence="22" type="ORF">EI555_001157</name>
</gene>
<evidence type="ECO:0000256" key="9">
    <source>
        <dbReference type="ARBA" id="ARBA00022729"/>
    </source>
</evidence>
<comment type="pathway">
    <text evidence="3">Lipid metabolism; sphingolipid metabolism.</text>
</comment>
<feature type="non-terminal residue" evidence="22">
    <location>
        <position position="1"/>
    </location>
</feature>
<evidence type="ECO:0000256" key="14">
    <source>
        <dbReference type="ARBA" id="ARBA00023180"/>
    </source>
</evidence>
<feature type="region of interest" description="Disordered" evidence="18">
    <location>
        <begin position="435"/>
        <end position="465"/>
    </location>
</feature>
<dbReference type="PROSITE" id="PS00250">
    <property type="entry name" value="TGF_BETA_1"/>
    <property type="match status" value="1"/>
</dbReference>
<dbReference type="GO" id="GO:0016020">
    <property type="term" value="C:membrane"/>
    <property type="evidence" value="ECO:0007669"/>
    <property type="project" value="UniProtKB-SubCell"/>
</dbReference>
<evidence type="ECO:0000256" key="8">
    <source>
        <dbReference type="ARBA" id="ARBA00022692"/>
    </source>
</evidence>
<sequence length="831" mass="90114">LTLAPPLRPTGYGQRAPGPTAARDAGRAAPAATVGGRRLPGLPGAGGMAAAGTAAGSAGPEPMPSYAQLVQRGWGSALAAARGCADCGWGLARRGLAEHAHLAPPELLLLALCALGWTALRSAATSRLFRPLAKRCRLQPRDAAKMPESAWKFLFYLGAWSYSTYLLFGTDYPFFHDPPSVFYGWKTGMAVPRDIAVAYLLQGSFYGHSIYATLYLDAWRKDSVVMLIHHVVTLVLIISSYAFRYHKVGILVLFLHDISDVQLEFTKLNVYFKSRGGSHHRLHALAADLGCLSFSLSWFWFRLYWFPLKVLYATSYCSLRSVPDIPFYFFFNALLLLLTLMNLYWFLYIVAFAAKVLTGQVRELKDVREYDTAEALSPKPSKADANSQSIKDVDAEMKAVQSNKSRNERLLKKLGTPPLLCLKDQQAKLKIQDRWEIKGSRGGSERKQQPTPREKTAAHGEMPPLCRRPGRRVLLLLLAMLLPSSPPARAPAPPGPAAALLQALGFPDVPRGAPKSRPVPPVMWRLFRRRDHQEARAGPRRTPLGTTLRPCHVEELGVAGNIVRHVPDRGAAARPPEPASAAGQCPEWTVVFDLSAVEPAERPSQARLELRFAAAEATAGTAGGWELSVAPAGAGPGQVVLRQAVSALGMPVRAELLGAAWARNTSAPRSLRLTLALRPRAPAACASLAEASLLLVTLDPRLCHPLARPRREAEPAVGGGPGGACRARRLYVSFREVGWHRWVIAPRGFLANYCQGKCGLPAALSEPGGTPALNHAVLRALMHAAAPSAAAGLPCCVPARLSPISVLFFDNSDNVVLRHYEDMVVDECGCR</sequence>
<keyword evidence="9" id="KW-0732">Signal</keyword>
<dbReference type="Gene3D" id="2.10.90.10">
    <property type="entry name" value="Cystine-knot cytokines"/>
    <property type="match status" value="1"/>
</dbReference>
<dbReference type="EMBL" id="RWIC01000095">
    <property type="protein sequence ID" value="TKC50075.1"/>
    <property type="molecule type" value="Genomic_DNA"/>
</dbReference>
<keyword evidence="10 19" id="KW-1133">Transmembrane helix</keyword>
<dbReference type="FunFam" id="2.10.90.10:FF:000001">
    <property type="entry name" value="Bone morphogenetic protein 4"/>
    <property type="match status" value="1"/>
</dbReference>
<evidence type="ECO:0000256" key="11">
    <source>
        <dbReference type="ARBA" id="ARBA00023030"/>
    </source>
</evidence>
<comment type="similarity">
    <text evidence="5 17">Belongs to the TGF-beta family.</text>
</comment>
<evidence type="ECO:0000256" key="5">
    <source>
        <dbReference type="ARBA" id="ARBA00006656"/>
    </source>
</evidence>
<evidence type="ECO:0000259" key="20">
    <source>
        <dbReference type="PROSITE" id="PS50922"/>
    </source>
</evidence>
<dbReference type="GO" id="GO:0008083">
    <property type="term" value="F:growth factor activity"/>
    <property type="evidence" value="ECO:0007669"/>
    <property type="project" value="UniProtKB-KW"/>
</dbReference>